<dbReference type="Pfam" id="PF05139">
    <property type="entry name" value="Erythro_esteras"/>
    <property type="match status" value="2"/>
</dbReference>
<evidence type="ECO:0008006" key="4">
    <source>
        <dbReference type="Google" id="ProtNLM"/>
    </source>
</evidence>
<dbReference type="SUPFAM" id="SSF159501">
    <property type="entry name" value="EreA/ChaN-like"/>
    <property type="match status" value="2"/>
</dbReference>
<evidence type="ECO:0000313" key="3">
    <source>
        <dbReference type="Proteomes" id="UP001500973"/>
    </source>
</evidence>
<keyword evidence="3" id="KW-1185">Reference proteome</keyword>
<dbReference type="RefSeq" id="WP_344014149.1">
    <property type="nucleotide sequence ID" value="NZ_BAAAIZ010000051.1"/>
</dbReference>
<feature type="compositionally biased region" description="Low complexity" evidence="1">
    <location>
        <begin position="472"/>
        <end position="483"/>
    </location>
</feature>
<gene>
    <name evidence="2" type="ORF">GCM10009601_36570</name>
</gene>
<evidence type="ECO:0000313" key="2">
    <source>
        <dbReference type="EMBL" id="GAA1426783.1"/>
    </source>
</evidence>
<dbReference type="InterPro" id="IPR052036">
    <property type="entry name" value="Hydrolase/PRTase-associated"/>
</dbReference>
<name>A0ABP4JS32_9ACTN</name>
<organism evidence="2 3">
    <name type="scientific">Streptomyces thermospinosisporus</name>
    <dbReference type="NCBI Taxonomy" id="161482"/>
    <lineage>
        <taxon>Bacteria</taxon>
        <taxon>Bacillati</taxon>
        <taxon>Actinomycetota</taxon>
        <taxon>Actinomycetes</taxon>
        <taxon>Kitasatosporales</taxon>
        <taxon>Streptomycetaceae</taxon>
        <taxon>Streptomyces</taxon>
    </lineage>
</organism>
<comment type="caution">
    <text evidence="2">The sequence shown here is derived from an EMBL/GenBank/DDBJ whole genome shotgun (WGS) entry which is preliminary data.</text>
</comment>
<dbReference type="CDD" id="cd14728">
    <property type="entry name" value="Ere-like"/>
    <property type="match status" value="2"/>
</dbReference>
<dbReference type="Proteomes" id="UP001500973">
    <property type="component" value="Unassembled WGS sequence"/>
</dbReference>
<feature type="region of interest" description="Disordered" evidence="1">
    <location>
        <begin position="464"/>
        <end position="483"/>
    </location>
</feature>
<accession>A0ABP4JS32</accession>
<dbReference type="Gene3D" id="1.20.1440.30">
    <property type="entry name" value="Biosynthetic Protein domain"/>
    <property type="match status" value="2"/>
</dbReference>
<dbReference type="PANTHER" id="PTHR31299:SF0">
    <property type="entry name" value="ESTERASE, PUTATIVE (AFU_ORTHOLOGUE AFUA_1G05850)-RELATED"/>
    <property type="match status" value="1"/>
</dbReference>
<sequence>MAPSLTRRFTLAKRLLTALLVWLVVVPGTAAVAPAGGDSGAQDGPAAEDPLPGLERIARPLRGVDPTGPVGDLRPFGRAIGDAVVVGIGEAAHGGRDFVTFRDRALRYLVEEKGFRAFALEANWSAGLRLDEYLRTGRGDPVRIMSEEFQNAHVLLHSQDYLDMIRWMRRYNVAHPGDPVRFVGTDSGYAGPELYDRVEEHVRRAHPELLPQVTELYRGLRPTVSVHEWVRTAMAAPLAERRARAERTGKVLELLRPRGSAGAEDDHVWAVQHATAVDQVARLYAFDFADPQVAPQAMAYRDTVMAENTVWWHRQTGQKVVAGGHNSHLYLESSTPDLPLPQGQVLRERLGDGYLMVALSFDRGAVHATERNLQNPADEDVRRFEVEPAAPGTVEHMLDRVSHADWYADLRTAPPSARAWLNTTLPKREIGTDYPPPGDQVALLRMADLVVHLHEIRPSRRLDRVTAQQRTPAPGGPADADPLPALEAAARPLRTVEPEGPFADLRPLGEALGDARLVGIGQASHGGHEFQAFQHRAFRYLVAEKGFRSLVLEAPWSTGLRLDDYLRTGRGDPLRIMSEELHSGYLFMHTREILDLVRWMRQYNIAHPGDPLRFAGNDSSYAGPQLYDRVEEHVRRAHPELLPRVKELYRGLRPALPALDYMLAYINEPLDVRREKAKRTAEVLELLRARTPDERTGRDHVWAVQHATAVDQVARQYAFDYDDPDEAREAMAYRDTMMTDNTLWWLEQSGDRTVLAASNGHVYLEPYASGYPVIQGGLLRRALGDDYRAVGAAFGRGSFLAADPSIADPSDADVKTFSSGPIAPGSVEETLDRVSHPDWFIDLRTAPAAARAWLGVTRPKREIGTHWPRPPDQVNVLRSADVLVYVDETHPIGLLPRV</sequence>
<protein>
    <recommendedName>
        <fullName evidence="4">Erythromycin esterase family protein</fullName>
    </recommendedName>
</protein>
<dbReference type="Gene3D" id="3.40.1660.10">
    <property type="entry name" value="EreA-like (biosynthetic domain)"/>
    <property type="match status" value="2"/>
</dbReference>
<reference evidence="3" key="1">
    <citation type="journal article" date="2019" name="Int. J. Syst. Evol. Microbiol.">
        <title>The Global Catalogue of Microorganisms (GCM) 10K type strain sequencing project: providing services to taxonomists for standard genome sequencing and annotation.</title>
        <authorList>
            <consortium name="The Broad Institute Genomics Platform"/>
            <consortium name="The Broad Institute Genome Sequencing Center for Infectious Disease"/>
            <person name="Wu L."/>
            <person name="Ma J."/>
        </authorList>
    </citation>
    <scope>NUCLEOTIDE SEQUENCE [LARGE SCALE GENOMIC DNA]</scope>
    <source>
        <strain evidence="3">JCM 11756</strain>
    </source>
</reference>
<dbReference type="EMBL" id="BAAAIZ010000051">
    <property type="protein sequence ID" value="GAA1426783.1"/>
    <property type="molecule type" value="Genomic_DNA"/>
</dbReference>
<dbReference type="Gene3D" id="3.30.1870.10">
    <property type="entry name" value="EreA-like, domain 2"/>
    <property type="match status" value="2"/>
</dbReference>
<dbReference type="InterPro" id="IPR007815">
    <property type="entry name" value="Emycin_Estase"/>
</dbReference>
<proteinExistence type="predicted"/>
<evidence type="ECO:0000256" key="1">
    <source>
        <dbReference type="SAM" id="MobiDB-lite"/>
    </source>
</evidence>
<dbReference type="PANTHER" id="PTHR31299">
    <property type="entry name" value="ESTERASE, PUTATIVE (AFU_ORTHOLOGUE AFUA_1G05850)-RELATED"/>
    <property type="match status" value="1"/>
</dbReference>